<organism evidence="6 7">
    <name type="scientific">Oesophagostomum dentatum</name>
    <name type="common">Nodular worm</name>
    <dbReference type="NCBI Taxonomy" id="61180"/>
    <lineage>
        <taxon>Eukaryota</taxon>
        <taxon>Metazoa</taxon>
        <taxon>Ecdysozoa</taxon>
        <taxon>Nematoda</taxon>
        <taxon>Chromadorea</taxon>
        <taxon>Rhabditida</taxon>
        <taxon>Rhabditina</taxon>
        <taxon>Rhabditomorpha</taxon>
        <taxon>Strongyloidea</taxon>
        <taxon>Strongylidae</taxon>
        <taxon>Oesophagostomum</taxon>
    </lineage>
</organism>
<evidence type="ECO:0000313" key="7">
    <source>
        <dbReference type="Proteomes" id="UP000053660"/>
    </source>
</evidence>
<gene>
    <name evidence="6" type="ORF">OESDEN_08250</name>
</gene>
<feature type="compositionally biased region" description="Basic and acidic residues" evidence="4">
    <location>
        <begin position="45"/>
        <end position="57"/>
    </location>
</feature>
<dbReference type="OrthoDB" id="10265275at2759"/>
<dbReference type="GO" id="GO:0008180">
    <property type="term" value="C:COP9 signalosome"/>
    <property type="evidence" value="ECO:0007669"/>
    <property type="project" value="UniProtKB-KW"/>
</dbReference>
<feature type="region of interest" description="Disordered" evidence="4">
    <location>
        <begin position="290"/>
        <end position="323"/>
    </location>
</feature>
<dbReference type="AlphaFoldDB" id="A0A0B1T3Q8"/>
<comment type="similarity">
    <text evidence="2">Belongs to the CSN7/EIF3M family. CSN7 subfamily.</text>
</comment>
<proteinExistence type="inferred from homology"/>
<evidence type="ECO:0000313" key="6">
    <source>
        <dbReference type="EMBL" id="KHJ91874.1"/>
    </source>
</evidence>
<comment type="similarity">
    <text evidence="1">Belongs to the SDHAF4 family.</text>
</comment>
<evidence type="ECO:0000256" key="1">
    <source>
        <dbReference type="ARBA" id="ARBA00005701"/>
    </source>
</evidence>
<name>A0A0B1T3Q8_OESDE</name>
<dbReference type="PANTHER" id="PTHR15350:SF5">
    <property type="entry name" value="COP9 SIGNALOSOME COMPLEX SUBUNIT 7"/>
    <property type="match status" value="1"/>
</dbReference>
<keyword evidence="7" id="KW-1185">Reference proteome</keyword>
<evidence type="ECO:0000259" key="5">
    <source>
        <dbReference type="SMART" id="SM00088"/>
    </source>
</evidence>
<feature type="domain" description="PCI" evidence="5">
    <location>
        <begin position="150"/>
        <end position="243"/>
    </location>
</feature>
<dbReference type="InterPro" id="IPR045237">
    <property type="entry name" value="COPS7/eIF3m"/>
</dbReference>
<feature type="compositionally biased region" description="Polar residues" evidence="4">
    <location>
        <begin position="292"/>
        <end position="303"/>
    </location>
</feature>
<dbReference type="InterPro" id="IPR000717">
    <property type="entry name" value="PCI_dom"/>
</dbReference>
<accession>A0A0B1T3Q8</accession>
<dbReference type="PANTHER" id="PTHR15350">
    <property type="entry name" value="COP9 SIGNALOSOME COMPLEX SUBUNIT 7/DENDRITIC CELL PROTEIN GA17"/>
    <property type="match status" value="1"/>
</dbReference>
<keyword evidence="3" id="KW-0736">Signalosome</keyword>
<dbReference type="Pfam" id="PF07896">
    <property type="entry name" value="DUF1674"/>
    <property type="match status" value="1"/>
</dbReference>
<feature type="compositionally biased region" description="Basic and acidic residues" evidence="4">
    <location>
        <begin position="19"/>
        <end position="38"/>
    </location>
</feature>
<dbReference type="Pfam" id="PF01399">
    <property type="entry name" value="PCI"/>
    <property type="match status" value="1"/>
</dbReference>
<evidence type="ECO:0000256" key="4">
    <source>
        <dbReference type="SAM" id="MobiDB-lite"/>
    </source>
</evidence>
<dbReference type="EMBL" id="KN551740">
    <property type="protein sequence ID" value="KHJ91874.1"/>
    <property type="molecule type" value="Genomic_DNA"/>
</dbReference>
<evidence type="ECO:0000256" key="3">
    <source>
        <dbReference type="ARBA" id="ARBA00022790"/>
    </source>
</evidence>
<sequence length="323" mass="35669">MLRAFYRVVPRTTAVRYLSTEKPEPPKKEKVDKEEIMKKKTPSGKLDEMKDYEDPYLKKHPGGVNPITGEIGGPAGPEPTRYDMTTVAAKVCETPESAIEYAITNPRILNVSEMLTQPSIQGLQQSNPTLFKTLEVFAYGTVKDLPEGVNLPPAALRKLQQLSLITLAANSTSNRQLPYTDVMQYLGISSVRELEDVVIDAIYNKLIKARLDSKGQFVEVDDWASRDTPASSIPNIISVLSQFAQSATDVRQHTLEDADRRDAQVTADRKRAQQAEADLMAARKALDESVLATMNSHDPSTSARVKASRSARQRPGQSTPASK</sequence>
<protein>
    <submittedName>
        <fullName evidence="6">PCI domain protein</fullName>
    </submittedName>
</protein>
<feature type="region of interest" description="Disordered" evidence="4">
    <location>
        <begin position="17"/>
        <end position="77"/>
    </location>
</feature>
<dbReference type="SMART" id="SM00088">
    <property type="entry name" value="PINT"/>
    <property type="match status" value="1"/>
</dbReference>
<reference evidence="6 7" key="1">
    <citation type="submission" date="2014-03" db="EMBL/GenBank/DDBJ databases">
        <title>Draft genome of the hookworm Oesophagostomum dentatum.</title>
        <authorList>
            <person name="Mitreva M."/>
        </authorList>
    </citation>
    <scope>NUCLEOTIDE SEQUENCE [LARGE SCALE GENOMIC DNA]</scope>
    <source>
        <strain evidence="6 7">OD-Hann</strain>
    </source>
</reference>
<dbReference type="Proteomes" id="UP000053660">
    <property type="component" value="Unassembled WGS sequence"/>
</dbReference>
<evidence type="ECO:0000256" key="2">
    <source>
        <dbReference type="ARBA" id="ARBA00008482"/>
    </source>
</evidence>
<dbReference type="InterPro" id="IPR012875">
    <property type="entry name" value="SDHF4"/>
</dbReference>